<evidence type="ECO:0000256" key="1">
    <source>
        <dbReference type="SAM" id="MobiDB-lite"/>
    </source>
</evidence>
<evidence type="ECO:0000313" key="3">
    <source>
        <dbReference type="EMBL" id="OQU81401.1"/>
    </source>
</evidence>
<accession>A0A1Z5RD35</accession>
<reference evidence="4" key="2">
    <citation type="journal article" date="2018" name="Plant J.">
        <title>The Sorghum bicolor reference genome: improved assembly, gene annotations, a transcriptome atlas, and signatures of genome organization.</title>
        <authorList>
            <person name="McCormick R.F."/>
            <person name="Truong S.K."/>
            <person name="Sreedasyam A."/>
            <person name="Jenkins J."/>
            <person name="Shu S."/>
            <person name="Sims D."/>
            <person name="Kennedy M."/>
            <person name="Amirebrahimi M."/>
            <person name="Weers B.D."/>
            <person name="McKinley B."/>
            <person name="Mattison A."/>
            <person name="Morishige D.T."/>
            <person name="Grimwood J."/>
            <person name="Schmutz J."/>
            <person name="Mullet J.E."/>
        </authorList>
    </citation>
    <scope>NUCLEOTIDE SEQUENCE [LARGE SCALE GENOMIC DNA]</scope>
    <source>
        <strain evidence="4">cv. BTx623</strain>
    </source>
</reference>
<feature type="region of interest" description="Disordered" evidence="1">
    <location>
        <begin position="140"/>
        <end position="169"/>
    </location>
</feature>
<organism evidence="3 4">
    <name type="scientific">Sorghum bicolor</name>
    <name type="common">Sorghum</name>
    <name type="synonym">Sorghum vulgare</name>
    <dbReference type="NCBI Taxonomy" id="4558"/>
    <lineage>
        <taxon>Eukaryota</taxon>
        <taxon>Viridiplantae</taxon>
        <taxon>Streptophyta</taxon>
        <taxon>Embryophyta</taxon>
        <taxon>Tracheophyta</taxon>
        <taxon>Spermatophyta</taxon>
        <taxon>Magnoliopsida</taxon>
        <taxon>Liliopsida</taxon>
        <taxon>Poales</taxon>
        <taxon>Poaceae</taxon>
        <taxon>PACMAD clade</taxon>
        <taxon>Panicoideae</taxon>
        <taxon>Andropogonodae</taxon>
        <taxon>Andropogoneae</taxon>
        <taxon>Sorghinae</taxon>
        <taxon>Sorghum</taxon>
    </lineage>
</organism>
<protein>
    <recommendedName>
        <fullName evidence="5">DUF834 domain-containing protein</fullName>
    </recommendedName>
</protein>
<proteinExistence type="predicted"/>
<reference evidence="3 4" key="1">
    <citation type="journal article" date="2009" name="Nature">
        <title>The Sorghum bicolor genome and the diversification of grasses.</title>
        <authorList>
            <person name="Paterson A.H."/>
            <person name="Bowers J.E."/>
            <person name="Bruggmann R."/>
            <person name="Dubchak I."/>
            <person name="Grimwood J."/>
            <person name="Gundlach H."/>
            <person name="Haberer G."/>
            <person name="Hellsten U."/>
            <person name="Mitros T."/>
            <person name="Poliakov A."/>
            <person name="Schmutz J."/>
            <person name="Spannagl M."/>
            <person name="Tang H."/>
            <person name="Wang X."/>
            <person name="Wicker T."/>
            <person name="Bharti A.K."/>
            <person name="Chapman J."/>
            <person name="Feltus F.A."/>
            <person name="Gowik U."/>
            <person name="Grigoriev I.V."/>
            <person name="Lyons E."/>
            <person name="Maher C.A."/>
            <person name="Martis M."/>
            <person name="Narechania A."/>
            <person name="Otillar R.P."/>
            <person name="Penning B.W."/>
            <person name="Salamov A.A."/>
            <person name="Wang Y."/>
            <person name="Zhang L."/>
            <person name="Carpita N.C."/>
            <person name="Freeling M."/>
            <person name="Gingle A.R."/>
            <person name="Hash C.T."/>
            <person name="Keller B."/>
            <person name="Klein P."/>
            <person name="Kresovich S."/>
            <person name="McCann M.C."/>
            <person name="Ming R."/>
            <person name="Peterson D.G."/>
            <person name="Mehboob-ur-Rahman"/>
            <person name="Ware D."/>
            <person name="Westhoff P."/>
            <person name="Mayer K.F."/>
            <person name="Messing J."/>
            <person name="Rokhsar D.S."/>
        </authorList>
    </citation>
    <scope>NUCLEOTIDE SEQUENCE [LARGE SCALE GENOMIC DNA]</scope>
    <source>
        <strain evidence="4">cv. BTx623</strain>
    </source>
</reference>
<dbReference type="Proteomes" id="UP000000768">
    <property type="component" value="Chromosome 6"/>
</dbReference>
<feature type="chain" id="PRO_5012261307" description="DUF834 domain-containing protein" evidence="2">
    <location>
        <begin position="20"/>
        <end position="261"/>
    </location>
</feature>
<dbReference type="InParanoid" id="A0A1Z5RD35"/>
<feature type="signal peptide" evidence="2">
    <location>
        <begin position="1"/>
        <end position="19"/>
    </location>
</feature>
<evidence type="ECO:0000313" key="4">
    <source>
        <dbReference type="Proteomes" id="UP000000768"/>
    </source>
</evidence>
<dbReference type="AlphaFoldDB" id="A0A1Z5RD35"/>
<feature type="compositionally biased region" description="Basic and acidic residues" evidence="1">
    <location>
        <begin position="159"/>
        <end position="168"/>
    </location>
</feature>
<evidence type="ECO:0008006" key="5">
    <source>
        <dbReference type="Google" id="ProtNLM"/>
    </source>
</evidence>
<sequence>MGGLRQLALLLNRPLPCIAGGGVSSPESGERWRTSCAARVSAAGGARGRGLVAGGRRAVAHLLREGRGLVAGGRRPASGTDRDELLAWPRGKEKDGDLPVELSGVAAAPERVAGTLVLQRADAAPEQVARTLGPIPGGAARLGAVSSPGRGATSFGGGRRGELGRGEEGAAAAPPLLMDRRLPARRTTLARQIWPRSRRTTLARQIWPRQTAAGGETHLNQKLADSQRTHRRRIISGGRGGFLGLEILFQGRSKLEKTKLF</sequence>
<evidence type="ECO:0000256" key="2">
    <source>
        <dbReference type="SAM" id="SignalP"/>
    </source>
</evidence>
<keyword evidence="2" id="KW-0732">Signal</keyword>
<dbReference type="EMBL" id="CM000765">
    <property type="protein sequence ID" value="OQU81401.1"/>
    <property type="molecule type" value="Genomic_DNA"/>
</dbReference>
<name>A0A1Z5RD35_SORBI</name>
<keyword evidence="4" id="KW-1185">Reference proteome</keyword>
<dbReference type="Gramene" id="OQU81401">
    <property type="protein sequence ID" value="OQU81401"/>
    <property type="gene ID" value="SORBI_3006G052250"/>
</dbReference>
<gene>
    <name evidence="3" type="ORF">SORBI_3006G052250</name>
</gene>